<evidence type="ECO:0000313" key="1">
    <source>
        <dbReference type="EMBL" id="MBW0481164.1"/>
    </source>
</evidence>
<dbReference type="OrthoDB" id="8029976at2759"/>
<dbReference type="AlphaFoldDB" id="A0A9Q3GW45"/>
<evidence type="ECO:0000313" key="2">
    <source>
        <dbReference type="Proteomes" id="UP000765509"/>
    </source>
</evidence>
<comment type="caution">
    <text evidence="1">The sequence shown here is derived from an EMBL/GenBank/DDBJ whole genome shotgun (WGS) entry which is preliminary data.</text>
</comment>
<keyword evidence="2" id="KW-1185">Reference proteome</keyword>
<proteinExistence type="predicted"/>
<organism evidence="1 2">
    <name type="scientific">Austropuccinia psidii MF-1</name>
    <dbReference type="NCBI Taxonomy" id="1389203"/>
    <lineage>
        <taxon>Eukaryota</taxon>
        <taxon>Fungi</taxon>
        <taxon>Dikarya</taxon>
        <taxon>Basidiomycota</taxon>
        <taxon>Pucciniomycotina</taxon>
        <taxon>Pucciniomycetes</taxon>
        <taxon>Pucciniales</taxon>
        <taxon>Sphaerophragmiaceae</taxon>
        <taxon>Austropuccinia</taxon>
    </lineage>
</organism>
<name>A0A9Q3GW45_9BASI</name>
<sequence>MNKCWVWMNWQKANYSRNLHHYIEENRKFLLELDSVSVKMPSTILSYITPGKLAGDQKLCQIMELLTFNEEIIEKPDQIVSCLQEYANHCQTLHSCMRTLAPSSELVSSTSNGLYQIIYYFSNGKPNPMCLPHRKEECFAKNSHLRRQRLDKKRKPLIPILLLNSLQHKLFIPMQITDYLWDNLSWTVGQLTTFPTWKRCSPPYPKILHSQSPQEIYPVT</sequence>
<protein>
    <submittedName>
        <fullName evidence="1">Uncharacterized protein</fullName>
    </submittedName>
</protein>
<reference evidence="1" key="1">
    <citation type="submission" date="2021-03" db="EMBL/GenBank/DDBJ databases">
        <title>Draft genome sequence of rust myrtle Austropuccinia psidii MF-1, a brazilian biotype.</title>
        <authorList>
            <person name="Quecine M.C."/>
            <person name="Pachon D.M.R."/>
            <person name="Bonatelli M.L."/>
            <person name="Correr F.H."/>
            <person name="Franceschini L.M."/>
            <person name="Leite T.F."/>
            <person name="Margarido G.R.A."/>
            <person name="Almeida C.A."/>
            <person name="Ferrarezi J.A."/>
            <person name="Labate C.A."/>
        </authorList>
    </citation>
    <scope>NUCLEOTIDE SEQUENCE</scope>
    <source>
        <strain evidence="1">MF-1</strain>
    </source>
</reference>
<gene>
    <name evidence="1" type="ORF">O181_020879</name>
</gene>
<accession>A0A9Q3GW45</accession>
<dbReference type="Proteomes" id="UP000765509">
    <property type="component" value="Unassembled WGS sequence"/>
</dbReference>
<dbReference type="EMBL" id="AVOT02006273">
    <property type="protein sequence ID" value="MBW0481164.1"/>
    <property type="molecule type" value="Genomic_DNA"/>
</dbReference>